<feature type="non-terminal residue" evidence="2">
    <location>
        <position position="297"/>
    </location>
</feature>
<dbReference type="EMBL" id="KK117455">
    <property type="protein sequence ID" value="KFM70505.1"/>
    <property type="molecule type" value="Genomic_DNA"/>
</dbReference>
<evidence type="ECO:0000259" key="1">
    <source>
        <dbReference type="SMART" id="SM01126"/>
    </source>
</evidence>
<organism evidence="2 3">
    <name type="scientific">Stegodyphus mimosarum</name>
    <name type="common">African social velvet spider</name>
    <dbReference type="NCBI Taxonomy" id="407821"/>
    <lineage>
        <taxon>Eukaryota</taxon>
        <taxon>Metazoa</taxon>
        <taxon>Ecdysozoa</taxon>
        <taxon>Arthropoda</taxon>
        <taxon>Chelicerata</taxon>
        <taxon>Arachnida</taxon>
        <taxon>Araneae</taxon>
        <taxon>Araneomorphae</taxon>
        <taxon>Entelegynae</taxon>
        <taxon>Eresoidea</taxon>
        <taxon>Eresidae</taxon>
        <taxon>Stegodyphus</taxon>
    </lineage>
</organism>
<feature type="domain" description="ISXO2-like transposase" evidence="1">
    <location>
        <begin position="142"/>
        <end position="279"/>
    </location>
</feature>
<dbReference type="Proteomes" id="UP000054359">
    <property type="component" value="Unassembled WGS sequence"/>
</dbReference>
<dbReference type="SMART" id="SM01126">
    <property type="entry name" value="DDE_Tnp_IS1595"/>
    <property type="match status" value="1"/>
</dbReference>
<gene>
    <name evidence="2" type="ORF">X975_15435</name>
</gene>
<name>A0A087TZG6_STEMI</name>
<dbReference type="OrthoDB" id="6515189at2759"/>
<protein>
    <recommendedName>
        <fullName evidence="1">ISXO2-like transposase domain-containing protein</fullName>
    </recommendedName>
</protein>
<reference evidence="2 3" key="1">
    <citation type="submission" date="2013-11" db="EMBL/GenBank/DDBJ databases">
        <title>Genome sequencing of Stegodyphus mimosarum.</title>
        <authorList>
            <person name="Bechsgaard J."/>
        </authorList>
    </citation>
    <scope>NUCLEOTIDE SEQUENCE [LARGE SCALE GENOMIC DNA]</scope>
</reference>
<evidence type="ECO:0000313" key="3">
    <source>
        <dbReference type="Proteomes" id="UP000054359"/>
    </source>
</evidence>
<proteinExistence type="predicted"/>
<evidence type="ECO:0000313" key="2">
    <source>
        <dbReference type="EMBL" id="KFM70505.1"/>
    </source>
</evidence>
<dbReference type="AlphaFoldDB" id="A0A087TZG6"/>
<dbReference type="InterPro" id="IPR024445">
    <property type="entry name" value="Tnp_ISXO2-like"/>
</dbReference>
<sequence>MGTWNFHRLFNEVTRNRETCLKWCEERGLLPKIMLCSEGHEMSLSLKGVTSVGTFKCQKKHVSGKSEKVSRARGSLFQDLKMPPEKLLILIYCFVRKYGCSATVLESSSRNVITSEETVCFWFAFCRETITAYLLKRVCDTRIGGKNCIVEVEVLKIGHRKYNIGYLKKGTNVFLMIEKKSKCFRLESLIDRSSSELLVSLIKKHVAEGSIVITDESEVFLPLSEAGYIHQMHSSCQSASSETVLCSIKKKLAREGFRCDQFLTEYILEYLFRCECRYNEHDMFEQMLVVFKKLFPC</sequence>
<accession>A0A087TZG6</accession>
<keyword evidence="3" id="KW-1185">Reference proteome</keyword>